<keyword evidence="5 6" id="KW-0408">Iron</keyword>
<name>A0A4Q2V2N3_FUSOX</name>
<evidence type="ECO:0000256" key="4">
    <source>
        <dbReference type="ARBA" id="ARBA00023002"/>
    </source>
</evidence>
<dbReference type="PROSITE" id="PS00086">
    <property type="entry name" value="CYTOCHROME_P450"/>
    <property type="match status" value="1"/>
</dbReference>
<evidence type="ECO:0000313" key="9">
    <source>
        <dbReference type="EMBL" id="RYC78553.1"/>
    </source>
</evidence>
<reference evidence="9 10" key="1">
    <citation type="submission" date="2016-12" db="EMBL/GenBank/DDBJ databases">
        <title>Draft genome sequence of Fusarium oxysporum causing rot on Narcissus.</title>
        <authorList>
            <person name="Armitage A.D."/>
            <person name="Taylor A."/>
            <person name="Clarkson J.P."/>
            <person name="Harrison R.J."/>
            <person name="Jackson A.C."/>
        </authorList>
    </citation>
    <scope>NUCLEOTIDE SEQUENCE [LARGE SCALE GENOMIC DNA]</scope>
    <source>
        <strain evidence="9 10">N139</strain>
    </source>
</reference>
<dbReference type="GO" id="GO:0005506">
    <property type="term" value="F:iron ion binding"/>
    <property type="evidence" value="ECO:0007669"/>
    <property type="project" value="InterPro"/>
</dbReference>
<proteinExistence type="inferred from homology"/>
<dbReference type="SUPFAM" id="SSF48264">
    <property type="entry name" value="Cytochrome P450"/>
    <property type="match status" value="1"/>
</dbReference>
<dbReference type="GO" id="GO:0016705">
    <property type="term" value="F:oxidoreductase activity, acting on paired donors, with incorporation or reduction of molecular oxygen"/>
    <property type="evidence" value="ECO:0007669"/>
    <property type="project" value="InterPro"/>
</dbReference>
<dbReference type="InterPro" id="IPR001128">
    <property type="entry name" value="Cyt_P450"/>
</dbReference>
<comment type="caution">
    <text evidence="9">The sequence shown here is derived from an EMBL/GenBank/DDBJ whole genome shotgun (WGS) entry which is preliminary data.</text>
</comment>
<keyword evidence="8" id="KW-0472">Membrane</keyword>
<dbReference type="GO" id="GO:0004497">
    <property type="term" value="F:monooxygenase activity"/>
    <property type="evidence" value="ECO:0007669"/>
    <property type="project" value="UniProtKB-KW"/>
</dbReference>
<dbReference type="InterPro" id="IPR017972">
    <property type="entry name" value="Cyt_P450_CS"/>
</dbReference>
<dbReference type="GO" id="GO:0044550">
    <property type="term" value="P:secondary metabolite biosynthetic process"/>
    <property type="evidence" value="ECO:0007669"/>
    <property type="project" value="UniProtKB-ARBA"/>
</dbReference>
<dbReference type="Pfam" id="PF00067">
    <property type="entry name" value="p450"/>
    <property type="match status" value="1"/>
</dbReference>
<keyword evidence="8" id="KW-1133">Transmembrane helix</keyword>
<accession>A0A4Q2V2N3</accession>
<dbReference type="PRINTS" id="PR00463">
    <property type="entry name" value="EP450I"/>
</dbReference>
<dbReference type="PANTHER" id="PTHR24305">
    <property type="entry name" value="CYTOCHROME P450"/>
    <property type="match status" value="1"/>
</dbReference>
<dbReference type="InterPro" id="IPR050121">
    <property type="entry name" value="Cytochrome_P450_monoxygenase"/>
</dbReference>
<evidence type="ECO:0000256" key="7">
    <source>
        <dbReference type="RuleBase" id="RU000461"/>
    </source>
</evidence>
<comment type="cofactor">
    <cofactor evidence="1 6">
        <name>heme</name>
        <dbReference type="ChEBI" id="CHEBI:30413"/>
    </cofactor>
</comment>
<dbReference type="Proteomes" id="UP000290540">
    <property type="component" value="Unassembled WGS sequence"/>
</dbReference>
<evidence type="ECO:0000256" key="5">
    <source>
        <dbReference type="ARBA" id="ARBA00023004"/>
    </source>
</evidence>
<dbReference type="PANTHER" id="PTHR24305:SF235">
    <property type="entry name" value="CYTOCHROME P450 MONOOXYGENASE APDB-RELATED"/>
    <property type="match status" value="1"/>
</dbReference>
<feature type="transmembrane region" description="Helical" evidence="8">
    <location>
        <begin position="21"/>
        <end position="41"/>
    </location>
</feature>
<keyword evidence="8" id="KW-0812">Transmembrane</keyword>
<keyword evidence="4 7" id="KW-0560">Oxidoreductase</keyword>
<keyword evidence="3 6" id="KW-0479">Metal-binding</keyword>
<sequence>MDFTRSSRVQQGVAVAISNELTVFITIFVVCMGAKVVYALLLSPTRHIPGSLIDKAFGIRAALSRLKGDKMYFMDEQHRRYGSLVEISPGVLSCNSTTAIRTVYGSHKWRKSRFYSDFADFNGVPSLFSETRPERAQMLRRAFLPAFSRANLVSMAPNIFNHINKFVDKLDEFETAGKPLEAYKWTRYLTFEVVTDVGFGGNYDMISSGELNHPFVRDFDDSVSWGVLKSVFPWIDKLPDWILGERLGDWRRAGDRTLKHAQGGLAQWRYHKQIGRASSRVDILQRLIEHGEKCSEEKLSEKELEAEIMEIMLAGGDTTATTITYGLYELAKNPSVQEKLRAALRAEIPDPSSVTLERLEAVPYLDWTVKEMLRTHPTLPSLLERVVPAQGAQIAGFHVPGGSIIGMSAWSMNKSPDVYTKPLAFQPERWKEPTSEMAATMLTFSAGPRACVGQK</sequence>
<dbReference type="Gene3D" id="1.10.630.10">
    <property type="entry name" value="Cytochrome P450"/>
    <property type="match status" value="1"/>
</dbReference>
<protein>
    <submittedName>
        <fullName evidence="9">Uncharacterized protein</fullName>
    </submittedName>
</protein>
<keyword evidence="7" id="KW-0503">Monooxygenase</keyword>
<keyword evidence="2 6" id="KW-0349">Heme</keyword>
<dbReference type="InterPro" id="IPR002401">
    <property type="entry name" value="Cyt_P450_E_grp-I"/>
</dbReference>
<feature type="binding site" description="axial binding residue" evidence="6">
    <location>
        <position position="451"/>
    </location>
    <ligand>
        <name>heme</name>
        <dbReference type="ChEBI" id="CHEBI:30413"/>
    </ligand>
    <ligandPart>
        <name>Fe</name>
        <dbReference type="ChEBI" id="CHEBI:18248"/>
    </ligandPart>
</feature>
<organism evidence="9 10">
    <name type="scientific">Fusarium oxysporum f. sp. narcissi</name>
    <dbReference type="NCBI Taxonomy" id="451672"/>
    <lineage>
        <taxon>Eukaryota</taxon>
        <taxon>Fungi</taxon>
        <taxon>Dikarya</taxon>
        <taxon>Ascomycota</taxon>
        <taxon>Pezizomycotina</taxon>
        <taxon>Sordariomycetes</taxon>
        <taxon>Hypocreomycetidae</taxon>
        <taxon>Hypocreales</taxon>
        <taxon>Nectriaceae</taxon>
        <taxon>Fusarium</taxon>
        <taxon>Fusarium oxysporum species complex</taxon>
    </lineage>
</organism>
<evidence type="ECO:0000256" key="8">
    <source>
        <dbReference type="SAM" id="Phobius"/>
    </source>
</evidence>
<dbReference type="AlphaFoldDB" id="A0A4Q2V2N3"/>
<dbReference type="InterPro" id="IPR036396">
    <property type="entry name" value="Cyt_P450_sf"/>
</dbReference>
<dbReference type="PRINTS" id="PR00385">
    <property type="entry name" value="P450"/>
</dbReference>
<evidence type="ECO:0000313" key="10">
    <source>
        <dbReference type="Proteomes" id="UP000290540"/>
    </source>
</evidence>
<dbReference type="EMBL" id="MQTW01001071">
    <property type="protein sequence ID" value="RYC78553.1"/>
    <property type="molecule type" value="Genomic_DNA"/>
</dbReference>
<gene>
    <name evidence="9" type="ORF">BFJ63_vAg18572</name>
</gene>
<evidence type="ECO:0000256" key="1">
    <source>
        <dbReference type="ARBA" id="ARBA00001971"/>
    </source>
</evidence>
<comment type="similarity">
    <text evidence="7">Belongs to the cytochrome P450 family.</text>
</comment>
<evidence type="ECO:0000256" key="2">
    <source>
        <dbReference type="ARBA" id="ARBA00022617"/>
    </source>
</evidence>
<evidence type="ECO:0000256" key="6">
    <source>
        <dbReference type="PIRSR" id="PIRSR602401-1"/>
    </source>
</evidence>
<dbReference type="GO" id="GO:0020037">
    <property type="term" value="F:heme binding"/>
    <property type="evidence" value="ECO:0007669"/>
    <property type="project" value="InterPro"/>
</dbReference>
<evidence type="ECO:0000256" key="3">
    <source>
        <dbReference type="ARBA" id="ARBA00022723"/>
    </source>
</evidence>